<evidence type="ECO:0000313" key="2">
    <source>
        <dbReference type="Proteomes" id="UP001498398"/>
    </source>
</evidence>
<dbReference type="Proteomes" id="UP001498398">
    <property type="component" value="Unassembled WGS sequence"/>
</dbReference>
<dbReference type="EMBL" id="JBANRG010000061">
    <property type="protein sequence ID" value="KAK7441753.1"/>
    <property type="molecule type" value="Genomic_DNA"/>
</dbReference>
<sequence>MKNPVFHRLSIHYCNQDPCDAAEENRRFPATIMDMEVIYTSDEWILKCFAERNEPGVQWELTRSRHRRDLASRYDSSIQGRWNLPSVQRRSGYIQQTDVQNSRAFPLMQIFSWVNIGANSSGT</sequence>
<keyword evidence="2" id="KW-1185">Reference proteome</keyword>
<proteinExistence type="predicted"/>
<organism evidence="1 2">
    <name type="scientific">Marasmiellus scandens</name>
    <dbReference type="NCBI Taxonomy" id="2682957"/>
    <lineage>
        <taxon>Eukaryota</taxon>
        <taxon>Fungi</taxon>
        <taxon>Dikarya</taxon>
        <taxon>Basidiomycota</taxon>
        <taxon>Agaricomycotina</taxon>
        <taxon>Agaricomycetes</taxon>
        <taxon>Agaricomycetidae</taxon>
        <taxon>Agaricales</taxon>
        <taxon>Marasmiineae</taxon>
        <taxon>Omphalotaceae</taxon>
        <taxon>Marasmiellus</taxon>
    </lineage>
</organism>
<protein>
    <submittedName>
        <fullName evidence="1">Uncharacterized protein</fullName>
    </submittedName>
</protein>
<reference evidence="1 2" key="1">
    <citation type="submission" date="2024-01" db="EMBL/GenBank/DDBJ databases">
        <title>A draft genome for the cacao thread blight pathogen Marasmiellus scandens.</title>
        <authorList>
            <person name="Baruah I.K."/>
            <person name="Leung J."/>
            <person name="Bukari Y."/>
            <person name="Amoako-Attah I."/>
            <person name="Meinhardt L.W."/>
            <person name="Bailey B.A."/>
            <person name="Cohen S.P."/>
        </authorList>
    </citation>
    <scope>NUCLEOTIDE SEQUENCE [LARGE SCALE GENOMIC DNA]</scope>
    <source>
        <strain evidence="1 2">GH-19</strain>
    </source>
</reference>
<comment type="caution">
    <text evidence="1">The sequence shown here is derived from an EMBL/GenBank/DDBJ whole genome shotgun (WGS) entry which is preliminary data.</text>
</comment>
<name>A0ABR1IZ96_9AGAR</name>
<evidence type="ECO:0000313" key="1">
    <source>
        <dbReference type="EMBL" id="KAK7441753.1"/>
    </source>
</evidence>
<gene>
    <name evidence="1" type="ORF">VKT23_016416</name>
</gene>
<accession>A0ABR1IZ96</accession>